<evidence type="ECO:0000313" key="2">
    <source>
        <dbReference type="EMBL" id="EJK70175.1"/>
    </source>
</evidence>
<gene>
    <name evidence="2" type="ORF">THAOC_08490</name>
</gene>
<evidence type="ECO:0000256" key="1">
    <source>
        <dbReference type="SAM" id="MobiDB-lite"/>
    </source>
</evidence>
<comment type="caution">
    <text evidence="2">The sequence shown here is derived from an EMBL/GenBank/DDBJ whole genome shotgun (WGS) entry which is preliminary data.</text>
</comment>
<organism evidence="2 3">
    <name type="scientific">Thalassiosira oceanica</name>
    <name type="common">Marine diatom</name>
    <dbReference type="NCBI Taxonomy" id="159749"/>
    <lineage>
        <taxon>Eukaryota</taxon>
        <taxon>Sar</taxon>
        <taxon>Stramenopiles</taxon>
        <taxon>Ochrophyta</taxon>
        <taxon>Bacillariophyta</taxon>
        <taxon>Coscinodiscophyceae</taxon>
        <taxon>Thalassiosirophycidae</taxon>
        <taxon>Thalassiosirales</taxon>
        <taxon>Thalassiosiraceae</taxon>
        <taxon>Thalassiosira</taxon>
    </lineage>
</organism>
<dbReference type="Proteomes" id="UP000266841">
    <property type="component" value="Unassembled WGS sequence"/>
</dbReference>
<evidence type="ECO:0000313" key="3">
    <source>
        <dbReference type="Proteomes" id="UP000266841"/>
    </source>
</evidence>
<reference evidence="2 3" key="1">
    <citation type="journal article" date="2012" name="Genome Biol.">
        <title>Genome and low-iron response of an oceanic diatom adapted to chronic iron limitation.</title>
        <authorList>
            <person name="Lommer M."/>
            <person name="Specht M."/>
            <person name="Roy A.S."/>
            <person name="Kraemer L."/>
            <person name="Andreson R."/>
            <person name="Gutowska M.A."/>
            <person name="Wolf J."/>
            <person name="Bergner S.V."/>
            <person name="Schilhabel M.B."/>
            <person name="Klostermeier U.C."/>
            <person name="Beiko R.G."/>
            <person name="Rosenstiel P."/>
            <person name="Hippler M."/>
            <person name="Laroche J."/>
        </authorList>
    </citation>
    <scope>NUCLEOTIDE SEQUENCE [LARGE SCALE GENOMIC DNA]</scope>
    <source>
        <strain evidence="2 3">CCMP1005</strain>
    </source>
</reference>
<proteinExistence type="predicted"/>
<dbReference type="AlphaFoldDB" id="K0SXQ7"/>
<feature type="region of interest" description="Disordered" evidence="1">
    <location>
        <begin position="33"/>
        <end position="82"/>
    </location>
</feature>
<feature type="compositionally biased region" description="Acidic residues" evidence="1">
    <location>
        <begin position="39"/>
        <end position="62"/>
    </location>
</feature>
<dbReference type="EMBL" id="AGNL01008940">
    <property type="protein sequence ID" value="EJK70175.1"/>
    <property type="molecule type" value="Genomic_DNA"/>
</dbReference>
<protein>
    <submittedName>
        <fullName evidence="2">Uncharacterized protein</fullName>
    </submittedName>
</protein>
<accession>K0SXQ7</accession>
<name>K0SXQ7_THAOC</name>
<keyword evidence="3" id="KW-1185">Reference proteome</keyword>
<dbReference type="eggNOG" id="ENOG502T0K1">
    <property type="taxonomic scope" value="Eukaryota"/>
</dbReference>
<sequence>MVRSTRPGERICGREWFGPPVSARVCFRSPSDFLRSKGEDDDDDDDDEDDDDEDDESESEGDPAERSADTPGGTDDGGENTSLAERCDRFMLPWIGCIQSHRNTYSLISNAFYKEDYVDPLEFSIPDERRMCFAPSPPRRRTGTGTEAST</sequence>